<evidence type="ECO:0000313" key="10">
    <source>
        <dbReference type="Proteomes" id="UP000623172"/>
    </source>
</evidence>
<dbReference type="PANTHER" id="PTHR43386:SF22">
    <property type="entry name" value="OLIGOPEPTIDE TRANSPORT SYSTEM PERMEASE PROTEIN OPPC"/>
    <property type="match status" value="1"/>
</dbReference>
<feature type="transmembrane region" description="Helical" evidence="7">
    <location>
        <begin position="273"/>
        <end position="294"/>
    </location>
</feature>
<evidence type="ECO:0000256" key="2">
    <source>
        <dbReference type="ARBA" id="ARBA00022448"/>
    </source>
</evidence>
<dbReference type="GO" id="GO:0055085">
    <property type="term" value="P:transmembrane transport"/>
    <property type="evidence" value="ECO:0007669"/>
    <property type="project" value="InterPro"/>
</dbReference>
<dbReference type="CDD" id="cd06261">
    <property type="entry name" value="TM_PBP2"/>
    <property type="match status" value="1"/>
</dbReference>
<dbReference type="EMBL" id="JACRSR010000002">
    <property type="protein sequence ID" value="MBC8531460.1"/>
    <property type="molecule type" value="Genomic_DNA"/>
</dbReference>
<dbReference type="InterPro" id="IPR025966">
    <property type="entry name" value="OppC_N"/>
</dbReference>
<evidence type="ECO:0000256" key="7">
    <source>
        <dbReference type="RuleBase" id="RU363032"/>
    </source>
</evidence>
<dbReference type="Pfam" id="PF00528">
    <property type="entry name" value="BPD_transp_1"/>
    <property type="match status" value="1"/>
</dbReference>
<evidence type="ECO:0000313" key="9">
    <source>
        <dbReference type="EMBL" id="MBC8531460.1"/>
    </source>
</evidence>
<feature type="transmembrane region" description="Helical" evidence="7">
    <location>
        <begin position="151"/>
        <end position="178"/>
    </location>
</feature>
<comment type="caution">
    <text evidence="9">The sequence shown here is derived from an EMBL/GenBank/DDBJ whole genome shotgun (WGS) entry which is preliminary data.</text>
</comment>
<keyword evidence="4 7" id="KW-0812">Transmembrane</keyword>
<evidence type="ECO:0000259" key="8">
    <source>
        <dbReference type="PROSITE" id="PS50928"/>
    </source>
</evidence>
<feature type="transmembrane region" description="Helical" evidence="7">
    <location>
        <begin position="106"/>
        <end position="131"/>
    </location>
</feature>
<protein>
    <submittedName>
        <fullName evidence="9">ABC transporter permease</fullName>
    </submittedName>
</protein>
<keyword evidence="2 7" id="KW-0813">Transport</keyword>
<dbReference type="InterPro" id="IPR050366">
    <property type="entry name" value="BP-dependent_transpt_permease"/>
</dbReference>
<gene>
    <name evidence="9" type="ORF">H8696_06315</name>
</gene>
<dbReference type="AlphaFoldDB" id="A0A926D301"/>
<accession>A0A926D301</accession>
<keyword evidence="6 7" id="KW-0472">Membrane</keyword>
<evidence type="ECO:0000256" key="4">
    <source>
        <dbReference type="ARBA" id="ARBA00022692"/>
    </source>
</evidence>
<organism evidence="9 10">
    <name type="scientific">Gehongia tenuis</name>
    <dbReference type="NCBI Taxonomy" id="2763655"/>
    <lineage>
        <taxon>Bacteria</taxon>
        <taxon>Bacillati</taxon>
        <taxon>Bacillota</taxon>
        <taxon>Clostridia</taxon>
        <taxon>Christensenellales</taxon>
        <taxon>Christensenellaceae</taxon>
        <taxon>Gehongia</taxon>
    </lineage>
</organism>
<evidence type="ECO:0000256" key="5">
    <source>
        <dbReference type="ARBA" id="ARBA00022989"/>
    </source>
</evidence>
<dbReference type="PROSITE" id="PS50928">
    <property type="entry name" value="ABC_TM1"/>
    <property type="match status" value="1"/>
</dbReference>
<dbReference type="PANTHER" id="PTHR43386">
    <property type="entry name" value="OLIGOPEPTIDE TRANSPORT SYSTEM PERMEASE PROTEIN APPC"/>
    <property type="match status" value="1"/>
</dbReference>
<sequence>MEFSPELFTPSDKSNLDMNKIVRPATTYWKDAWRRLKANKIAMASIVLLLLILVLAIVGPMIQPYGYSEQNSAMVNQGPSAEHWFGTDSLGRDLFVRCWVGARVSLLVAFVAAFFNMTIGIIYGGISGYLGGKVDLVMMRFVEIIYSVPDLLWVILLMVILGPGLNTIIISIAITGWGNMARLVRGQMLQLKQSDYVMASKTLGASSSRILVKHLLPNTMGPIIIDLTFSIPSAIFTEAMLSYLGLGVPVPLASWGTLANEGARMLMLEPYQLFFPALLISLTMLGFNLVGDGLRDALDPKMRR</sequence>
<dbReference type="Proteomes" id="UP000623172">
    <property type="component" value="Unassembled WGS sequence"/>
</dbReference>
<evidence type="ECO:0000256" key="3">
    <source>
        <dbReference type="ARBA" id="ARBA00022475"/>
    </source>
</evidence>
<dbReference type="Pfam" id="PF12911">
    <property type="entry name" value="OppC_N"/>
    <property type="match status" value="1"/>
</dbReference>
<keyword evidence="3" id="KW-1003">Cell membrane</keyword>
<evidence type="ECO:0000256" key="6">
    <source>
        <dbReference type="ARBA" id="ARBA00023136"/>
    </source>
</evidence>
<reference evidence="9" key="1">
    <citation type="submission" date="2020-08" db="EMBL/GenBank/DDBJ databases">
        <title>Genome public.</title>
        <authorList>
            <person name="Liu C."/>
            <person name="Sun Q."/>
        </authorList>
    </citation>
    <scope>NUCLEOTIDE SEQUENCE</scope>
    <source>
        <strain evidence="9">NSJ-53</strain>
    </source>
</reference>
<feature type="domain" description="ABC transmembrane type-1" evidence="8">
    <location>
        <begin position="102"/>
        <end position="291"/>
    </location>
</feature>
<feature type="transmembrane region" description="Helical" evidence="7">
    <location>
        <begin position="41"/>
        <end position="62"/>
    </location>
</feature>
<dbReference type="GO" id="GO:0005886">
    <property type="term" value="C:plasma membrane"/>
    <property type="evidence" value="ECO:0007669"/>
    <property type="project" value="UniProtKB-SubCell"/>
</dbReference>
<evidence type="ECO:0000256" key="1">
    <source>
        <dbReference type="ARBA" id="ARBA00004651"/>
    </source>
</evidence>
<dbReference type="RefSeq" id="WP_249316348.1">
    <property type="nucleotide sequence ID" value="NZ_JACRSR010000002.1"/>
</dbReference>
<proteinExistence type="inferred from homology"/>
<keyword evidence="5 7" id="KW-1133">Transmembrane helix</keyword>
<comment type="similarity">
    <text evidence="7">Belongs to the binding-protein-dependent transport system permease family.</text>
</comment>
<name>A0A926D301_9FIRM</name>
<dbReference type="SUPFAM" id="SSF161098">
    <property type="entry name" value="MetI-like"/>
    <property type="match status" value="1"/>
</dbReference>
<dbReference type="Gene3D" id="1.10.3720.10">
    <property type="entry name" value="MetI-like"/>
    <property type="match status" value="1"/>
</dbReference>
<dbReference type="InterPro" id="IPR035906">
    <property type="entry name" value="MetI-like_sf"/>
</dbReference>
<dbReference type="InterPro" id="IPR000515">
    <property type="entry name" value="MetI-like"/>
</dbReference>
<keyword evidence="10" id="KW-1185">Reference proteome</keyword>
<comment type="subcellular location">
    <subcellularLocation>
        <location evidence="1 7">Cell membrane</location>
        <topology evidence="1 7">Multi-pass membrane protein</topology>
    </subcellularLocation>
</comment>